<reference evidence="1 2" key="1">
    <citation type="submission" date="2018-06" db="EMBL/GenBank/DDBJ databases">
        <title>Thermoflavimicrobium daqus sp. nov., a thermophilic microbe isolated from Moutai-flavour Daqu.</title>
        <authorList>
            <person name="Wang X."/>
            <person name="Zhou H."/>
        </authorList>
    </citation>
    <scope>NUCLEOTIDE SEQUENCE [LARGE SCALE GENOMIC DNA]</scope>
    <source>
        <strain evidence="1 2">FBKL4.011</strain>
    </source>
</reference>
<sequence length="159" mass="18358">MTCSNRNILLNGGFRRGLAPWVIQNSNRVRNPIYQGDASMLMGISPFTRSVVKQKIQTSVFEHQCAYYLYFRVYNDSPIRIKVQLFATVVYLDRRGNTLRTTPLMITLPQAKNRRFSPYFVIVPSPPKETHSISVSFFLPQGRVYVDYIRLAAHDISTH</sequence>
<accession>A0A364K8I7</accession>
<dbReference type="Proteomes" id="UP000251213">
    <property type="component" value="Unassembled WGS sequence"/>
</dbReference>
<comment type="caution">
    <text evidence="1">The sequence shown here is derived from an EMBL/GenBank/DDBJ whole genome shotgun (WGS) entry which is preliminary data.</text>
</comment>
<proteinExistence type="predicted"/>
<evidence type="ECO:0000313" key="1">
    <source>
        <dbReference type="EMBL" id="RAL26588.1"/>
    </source>
</evidence>
<dbReference type="Gene3D" id="2.60.120.260">
    <property type="entry name" value="Galactose-binding domain-like"/>
    <property type="match status" value="1"/>
</dbReference>
<evidence type="ECO:0000313" key="2">
    <source>
        <dbReference type="Proteomes" id="UP000251213"/>
    </source>
</evidence>
<reference evidence="1 2" key="2">
    <citation type="submission" date="2018-06" db="EMBL/GenBank/DDBJ databases">
        <authorList>
            <person name="Zhirakovskaya E."/>
        </authorList>
    </citation>
    <scope>NUCLEOTIDE SEQUENCE [LARGE SCALE GENOMIC DNA]</scope>
    <source>
        <strain evidence="1 2">FBKL4.011</strain>
    </source>
</reference>
<name>A0A364K8I7_9BACL</name>
<dbReference type="EMBL" id="QJKK01000001">
    <property type="protein sequence ID" value="RAL26588.1"/>
    <property type="molecule type" value="Genomic_DNA"/>
</dbReference>
<gene>
    <name evidence="1" type="ORF">DL897_00615</name>
</gene>
<dbReference type="RefSeq" id="WP_113657193.1">
    <property type="nucleotide sequence ID" value="NZ_KZ845663.1"/>
</dbReference>
<keyword evidence="2" id="KW-1185">Reference proteome</keyword>
<dbReference type="OrthoDB" id="2988614at2"/>
<dbReference type="AlphaFoldDB" id="A0A364K8I7"/>
<protein>
    <submittedName>
        <fullName evidence="1">Uncharacterized protein</fullName>
    </submittedName>
</protein>
<organism evidence="1 2">
    <name type="scientific">Thermoflavimicrobium daqui</name>
    <dbReference type="NCBI Taxonomy" id="2137476"/>
    <lineage>
        <taxon>Bacteria</taxon>
        <taxon>Bacillati</taxon>
        <taxon>Bacillota</taxon>
        <taxon>Bacilli</taxon>
        <taxon>Bacillales</taxon>
        <taxon>Thermoactinomycetaceae</taxon>
        <taxon>Thermoflavimicrobium</taxon>
    </lineage>
</organism>